<proteinExistence type="predicted"/>
<protein>
    <submittedName>
        <fullName evidence="1">Uncharacterized protein</fullName>
    </submittedName>
</protein>
<evidence type="ECO:0000313" key="1">
    <source>
        <dbReference type="EMBL" id="AKB40589.1"/>
    </source>
</evidence>
<dbReference type="AlphaFoldDB" id="A0A0E3PVU8"/>
<evidence type="ECO:0000313" key="2">
    <source>
        <dbReference type="Proteomes" id="UP000033058"/>
    </source>
</evidence>
<accession>A0A0E3PVU8</accession>
<gene>
    <name evidence="1" type="ORF">MSMAW_1598</name>
</gene>
<organism evidence="1 2">
    <name type="scientific">Methanosarcina mazei WWM610</name>
    <dbReference type="NCBI Taxonomy" id="1434117"/>
    <lineage>
        <taxon>Archaea</taxon>
        <taxon>Methanobacteriati</taxon>
        <taxon>Methanobacteriota</taxon>
        <taxon>Stenosarchaea group</taxon>
        <taxon>Methanomicrobia</taxon>
        <taxon>Methanosarcinales</taxon>
        <taxon>Methanosarcinaceae</taxon>
        <taxon>Methanosarcina</taxon>
    </lineage>
</organism>
<dbReference type="HOGENOM" id="CLU_777573_0_0_2"/>
<name>A0A0E3PVU8_METMZ</name>
<dbReference type="PATRIC" id="fig|1434117.4.peg.2040"/>
<dbReference type="GeneID" id="24851301"/>
<dbReference type="Proteomes" id="UP000033058">
    <property type="component" value="Chromosome"/>
</dbReference>
<reference evidence="1 2" key="1">
    <citation type="submission" date="2014-07" db="EMBL/GenBank/DDBJ databases">
        <title>Methanogenic archaea and the global carbon cycle.</title>
        <authorList>
            <person name="Henriksen J.R."/>
            <person name="Luke J."/>
            <person name="Reinhart S."/>
            <person name="Benedict M.N."/>
            <person name="Youngblut N.D."/>
            <person name="Metcalf M.E."/>
            <person name="Whitaker R.J."/>
            <person name="Metcalf W.W."/>
        </authorList>
    </citation>
    <scope>NUCLEOTIDE SEQUENCE [LARGE SCALE GENOMIC DNA]</scope>
    <source>
        <strain evidence="1 2">WWM610</strain>
    </source>
</reference>
<dbReference type="RefSeq" id="WP_015412994.1">
    <property type="nucleotide sequence ID" value="NZ_CP009509.1"/>
</dbReference>
<sequence length="373" mass="40962">MKAFYRTVIAVSFSLAILFLIAGTATTGYVSPGPPATDTGLKQVPYDITGDFTTFSGITYDSASGEFSAENSGEDYTVTQYDRLFTIMEDDSCSPLFFAIDDKHGKHFFSYESEGDTRAYRSGIIRSDDIFSTRMISSSGGVVTVRTALAVRNGAEVPCDRKPIPDLMGTWTTAQNSVYEIDSQEGNVFSGKITAHGKTTSTPFAGYIEKIAEDGTIELVMLCEKGNFILGNIDQNTHNITISYALYVNGKISSLPLTGDGTEWAETNRTLTGEYTAVLNGDGITEDTLTHFRLLTVSDEKAGQYNLTSDSDENKIIGAVQRENSFIEYSPETGLIRGFVKGNQKYDFRGRHDLAEVSVYNLRQKERIRGTPD</sequence>
<dbReference type="EMBL" id="CP009509">
    <property type="protein sequence ID" value="AKB40589.1"/>
    <property type="molecule type" value="Genomic_DNA"/>
</dbReference>